<dbReference type="GO" id="GO:0000160">
    <property type="term" value="P:phosphorelay signal transduction system"/>
    <property type="evidence" value="ECO:0007669"/>
    <property type="project" value="InterPro"/>
</dbReference>
<proteinExistence type="predicted"/>
<feature type="non-terminal residue" evidence="3">
    <location>
        <position position="206"/>
    </location>
</feature>
<name>X0U9I3_9ZZZZ</name>
<evidence type="ECO:0000256" key="1">
    <source>
        <dbReference type="SAM" id="MobiDB-lite"/>
    </source>
</evidence>
<comment type="caution">
    <text evidence="3">The sequence shown here is derived from an EMBL/GenBank/DDBJ whole genome shotgun (WGS) entry which is preliminary data.</text>
</comment>
<evidence type="ECO:0000313" key="3">
    <source>
        <dbReference type="EMBL" id="GAF97002.1"/>
    </source>
</evidence>
<dbReference type="AlphaFoldDB" id="X0U9I3"/>
<reference evidence="3" key="1">
    <citation type="journal article" date="2014" name="Front. Microbiol.">
        <title>High frequency of phylogenetically diverse reductive dehalogenase-homologous genes in deep subseafloor sedimentary metagenomes.</title>
        <authorList>
            <person name="Kawai M."/>
            <person name="Futagami T."/>
            <person name="Toyoda A."/>
            <person name="Takaki Y."/>
            <person name="Nishi S."/>
            <person name="Hori S."/>
            <person name="Arai W."/>
            <person name="Tsubouchi T."/>
            <person name="Morono Y."/>
            <person name="Uchiyama I."/>
            <person name="Ito T."/>
            <person name="Fujiyama A."/>
            <person name="Inagaki F."/>
            <person name="Takami H."/>
        </authorList>
    </citation>
    <scope>NUCLEOTIDE SEQUENCE</scope>
    <source>
        <strain evidence="3">Expedition CK06-06</strain>
    </source>
</reference>
<feature type="region of interest" description="Disordered" evidence="1">
    <location>
        <begin position="15"/>
        <end position="41"/>
    </location>
</feature>
<dbReference type="EMBL" id="BARS01016027">
    <property type="protein sequence ID" value="GAF97002.1"/>
    <property type="molecule type" value="Genomic_DNA"/>
</dbReference>
<sequence>MEMIMHEIVGCVEDVPDSGRRVDGSERKEGPPVPNAVGTAETSACKQGRETRMRLLVSDPVQLIRQGIRRVLAGQRDIVIIGEEEGGPRTAEAAAKLLPDVVFLGVDRLWAETLEIVEQIDRRVPGCRVVLLADDATVANLLEAAGAGAGGLVPRMASVHHLAETVRTAAKGEWPLEPRLLGELLVQLTSGGRPIPDLAPEALHPG</sequence>
<dbReference type="InterPro" id="IPR011006">
    <property type="entry name" value="CheY-like_superfamily"/>
</dbReference>
<protein>
    <recommendedName>
        <fullName evidence="2">Response regulatory domain-containing protein</fullName>
    </recommendedName>
</protein>
<feature type="compositionally biased region" description="Basic and acidic residues" evidence="1">
    <location>
        <begin position="17"/>
        <end position="30"/>
    </location>
</feature>
<gene>
    <name evidence="3" type="ORF">S01H1_26440</name>
</gene>
<organism evidence="3">
    <name type="scientific">marine sediment metagenome</name>
    <dbReference type="NCBI Taxonomy" id="412755"/>
    <lineage>
        <taxon>unclassified sequences</taxon>
        <taxon>metagenomes</taxon>
        <taxon>ecological metagenomes</taxon>
    </lineage>
</organism>
<dbReference type="InterPro" id="IPR001789">
    <property type="entry name" value="Sig_transdc_resp-reg_receiver"/>
</dbReference>
<dbReference type="SUPFAM" id="SSF52172">
    <property type="entry name" value="CheY-like"/>
    <property type="match status" value="1"/>
</dbReference>
<accession>X0U9I3</accession>
<dbReference type="Gene3D" id="3.40.50.2300">
    <property type="match status" value="1"/>
</dbReference>
<evidence type="ECO:0000259" key="2">
    <source>
        <dbReference type="PROSITE" id="PS50110"/>
    </source>
</evidence>
<feature type="domain" description="Response regulatory" evidence="2">
    <location>
        <begin position="54"/>
        <end position="170"/>
    </location>
</feature>
<dbReference type="PROSITE" id="PS50110">
    <property type="entry name" value="RESPONSE_REGULATORY"/>
    <property type="match status" value="1"/>
</dbReference>